<dbReference type="Pfam" id="PF00015">
    <property type="entry name" value="MCPsignal"/>
    <property type="match status" value="1"/>
</dbReference>
<dbReference type="Pfam" id="PF01814">
    <property type="entry name" value="Hemerythrin"/>
    <property type="match status" value="1"/>
</dbReference>
<reference evidence="11 12" key="2">
    <citation type="journal article" date="2012" name="Int. J. Syst. Evol. Microbiol.">
        <title>Magnetococcus marinus gen. nov., sp. nov., a marine, magnetotactic bacterium that represents a novel lineage (Magnetococcaceae fam. nov.; Magnetococcales ord. nov.) at the base of the Alphaproteobacteria.</title>
        <authorList>
            <person name="Bazylinski D.A."/>
            <person name="Williams T.J."/>
            <person name="Lefevre C.T."/>
            <person name="Berg R.J."/>
            <person name="Zhang C.L."/>
            <person name="Bowser S.S."/>
            <person name="Dean A.J."/>
            <person name="Beveridge T.J."/>
        </authorList>
    </citation>
    <scope>NUCLEOTIDE SEQUENCE [LARGE SCALE GENOMIC DNA]</scope>
    <source>
        <strain evidence="12">ATCC BAA-1437 / JCM 17883 / MC-1</strain>
    </source>
</reference>
<dbReference type="RefSeq" id="WP_011714721.1">
    <property type="nucleotide sequence ID" value="NC_008576.1"/>
</dbReference>
<dbReference type="InterPro" id="IPR035938">
    <property type="entry name" value="Hemerythrin-like_sf"/>
</dbReference>
<dbReference type="STRING" id="156889.Mmc1_3168"/>
<dbReference type="NCBIfam" id="TIGR02481">
    <property type="entry name" value="hemeryth_dom"/>
    <property type="match status" value="1"/>
</dbReference>
<dbReference type="AlphaFoldDB" id="A0LCG5"/>
<gene>
    <name evidence="11" type="ordered locus">Mmc1_3168</name>
</gene>
<proteinExistence type="inferred from homology"/>
<feature type="domain" description="Methyl-accepting transducer" evidence="9">
    <location>
        <begin position="333"/>
        <end position="569"/>
    </location>
</feature>
<dbReference type="Gene3D" id="1.10.287.950">
    <property type="entry name" value="Methyl-accepting chemotaxis protein"/>
    <property type="match status" value="1"/>
</dbReference>
<evidence type="ECO:0000256" key="4">
    <source>
        <dbReference type="ARBA" id="ARBA00023224"/>
    </source>
</evidence>
<dbReference type="PANTHER" id="PTHR32089">
    <property type="entry name" value="METHYL-ACCEPTING CHEMOTAXIS PROTEIN MCPB"/>
    <property type="match status" value="1"/>
</dbReference>
<evidence type="ECO:0000256" key="1">
    <source>
        <dbReference type="ARBA" id="ARBA00010587"/>
    </source>
</evidence>
<dbReference type="GO" id="GO:0016020">
    <property type="term" value="C:membrane"/>
    <property type="evidence" value="ECO:0007669"/>
    <property type="project" value="InterPro"/>
</dbReference>
<dbReference type="CDD" id="cd06225">
    <property type="entry name" value="HAMP"/>
    <property type="match status" value="1"/>
</dbReference>
<evidence type="ECO:0000256" key="7">
    <source>
        <dbReference type="SAM" id="Coils"/>
    </source>
</evidence>
<keyword evidence="3" id="KW-0408">Iron</keyword>
<dbReference type="InterPro" id="IPR012827">
    <property type="entry name" value="Hemerythrin_metal-bd"/>
</dbReference>
<keyword evidence="4 6" id="KW-0807">Transducer</keyword>
<feature type="transmembrane region" description="Helical" evidence="8">
    <location>
        <begin position="192"/>
        <end position="210"/>
    </location>
</feature>
<feature type="transmembrane region" description="Helical" evidence="8">
    <location>
        <begin position="6"/>
        <end position="30"/>
    </location>
</feature>
<dbReference type="InterPro" id="IPR016131">
    <property type="entry name" value="Haemerythrin_Fe_BS"/>
</dbReference>
<dbReference type="PROSITE" id="PS50885">
    <property type="entry name" value="HAMP"/>
    <property type="match status" value="1"/>
</dbReference>
<keyword evidence="12" id="KW-1185">Reference proteome</keyword>
<dbReference type="EMBL" id="CP000471">
    <property type="protein sequence ID" value="ABK45658.1"/>
    <property type="molecule type" value="Genomic_DNA"/>
</dbReference>
<feature type="domain" description="HAMP" evidence="10">
    <location>
        <begin position="212"/>
        <end position="265"/>
    </location>
</feature>
<accession>A0LCG5</accession>
<keyword evidence="8" id="KW-0812">Transmembrane</keyword>
<dbReference type="SMART" id="SM00304">
    <property type="entry name" value="HAMP"/>
    <property type="match status" value="2"/>
</dbReference>
<dbReference type="GO" id="GO:0007165">
    <property type="term" value="P:signal transduction"/>
    <property type="evidence" value="ECO:0007669"/>
    <property type="project" value="UniProtKB-KW"/>
</dbReference>
<evidence type="ECO:0000256" key="5">
    <source>
        <dbReference type="ARBA" id="ARBA00029447"/>
    </source>
</evidence>
<dbReference type="GO" id="GO:0046872">
    <property type="term" value="F:metal ion binding"/>
    <property type="evidence" value="ECO:0007669"/>
    <property type="project" value="UniProtKB-KW"/>
</dbReference>
<comment type="similarity">
    <text evidence="1">Belongs to the hemerythrin family.</text>
</comment>
<comment type="similarity">
    <text evidence="5">Belongs to the methyl-accepting chemotaxis (MCP) protein family.</text>
</comment>
<dbReference type="NCBIfam" id="NF033749">
    <property type="entry name" value="bact_hemeryth"/>
    <property type="match status" value="1"/>
</dbReference>
<evidence type="ECO:0000313" key="11">
    <source>
        <dbReference type="EMBL" id="ABK45658.1"/>
    </source>
</evidence>
<keyword evidence="8" id="KW-1133">Transmembrane helix</keyword>
<dbReference type="eggNOG" id="COG2703">
    <property type="taxonomic scope" value="Bacteria"/>
</dbReference>
<dbReference type="PROSITE" id="PS00550">
    <property type="entry name" value="HEMERYTHRINS"/>
    <property type="match status" value="1"/>
</dbReference>
<evidence type="ECO:0000256" key="3">
    <source>
        <dbReference type="ARBA" id="ARBA00023004"/>
    </source>
</evidence>
<name>A0LCG5_MAGMM</name>
<dbReference type="KEGG" id="mgm:Mmc1_3168"/>
<dbReference type="eggNOG" id="COG0840">
    <property type="taxonomic scope" value="Bacteria"/>
</dbReference>
<sequence precursor="true">MKHLKIVYKIGLGFMVPVVLMIGVGVWSYLVSGSVAEKSYHARDTSVRLALQASQLELDVVQVQQWLTDISATRGAEGFDDGYGEAENYYQAALFKLDDFAKHYKKQGKTDEVAQIKKLSSALTAWYAVGKKMAQGYIEGGPVLGNQLMGGFDEQAEILQGQLKPFLDGQRQQIYTLLTMVVDEVNYFEHGVALLSSLSVVLVLVLGYLISRTITVPVAKMVGAIKQMAGGDLVVRCTMDERRDEVGQMAVNLNRLADVLCENIRMINLQAANINSFVGEVVQLRQGLGENNRDLNDTTEQVDAKNQGLSMEIQGIQSHVGETVVNLETLFHAIQEVSSGVNTITHGVDEANSNVNTMAGAAEQMLANVEDVHTQMAQVYTSVDHVSRSVLELQNSLKDVRKRCQGAAAESEQGKTLAQDATTVMGQLTGSAREISKVVEVINTIAEQTNMLALNASIEAAGAGEAGKGFAVVANEVKDLASQTAGATETIWHQIDTMRGLTERAENSTKRIQEVVDRIAMANSDINMAVDEQGHATNGIAEATNQVSRVAEEVARNAQELSAAAGDVARAAAEAASGTQRIASTSDEIAQATHAMEQQAQQATSSIHAIQHAAQSTAEASQVVGQQLAVTRSVVTAMRGSVQQFNALSDVAAGVSEALYAAQSRMDVGPELFDVQLIREGILQVMGRIGHAATVRDVSLVNDLLDNQNQPMLDKLRQELPKSVQALPLFVKMERTAEQLHKSGQDIIHLVSAGEEEALEDAMRFYHQLRNTLFEQLNQLYMGSDKDANAIEPKIRWLSSYEVGIETIDSDHKRLVGMMNQLYAAMKTGSSSQVMEELFDGLINYSVVHFQREERLFEQHRYPDAAGHSKRHEAFKTYVLGKRDEFVAGSNIHLSQDIFTYLEEWLINHIIHDDMAYVPYLTKKRA</sequence>
<dbReference type="SUPFAM" id="SSF58104">
    <property type="entry name" value="Methyl-accepting chemotaxis protein (MCP) signaling domain"/>
    <property type="match status" value="1"/>
</dbReference>
<reference evidence="12" key="1">
    <citation type="journal article" date="2009" name="Appl. Environ. Microbiol.">
        <title>Complete genome sequence of the chemolithoautotrophic marine magnetotactic coccus strain MC-1.</title>
        <authorList>
            <person name="Schubbe S."/>
            <person name="Williams T.J."/>
            <person name="Xie G."/>
            <person name="Kiss H.E."/>
            <person name="Brettin T.S."/>
            <person name="Martinez D."/>
            <person name="Ross C.A."/>
            <person name="Schuler D."/>
            <person name="Cox B.L."/>
            <person name="Nealson K.H."/>
            <person name="Bazylinski D.A."/>
        </authorList>
    </citation>
    <scope>NUCLEOTIDE SEQUENCE [LARGE SCALE GENOMIC DNA]</scope>
    <source>
        <strain evidence="12">ATCC BAA-1437 / JCM 17883 / MC-1</strain>
    </source>
</reference>
<dbReference type="SUPFAM" id="SSF47188">
    <property type="entry name" value="Hemerythrin-like"/>
    <property type="match status" value="1"/>
</dbReference>
<dbReference type="SMART" id="SM00283">
    <property type="entry name" value="MA"/>
    <property type="match status" value="1"/>
</dbReference>
<dbReference type="Gene3D" id="1.20.120.50">
    <property type="entry name" value="Hemerythrin-like"/>
    <property type="match status" value="1"/>
</dbReference>
<feature type="coiled-coil region" evidence="7">
    <location>
        <begin position="498"/>
        <end position="602"/>
    </location>
</feature>
<dbReference type="InterPro" id="IPR004089">
    <property type="entry name" value="MCPsignal_dom"/>
</dbReference>
<dbReference type="Proteomes" id="UP000002586">
    <property type="component" value="Chromosome"/>
</dbReference>
<dbReference type="InterPro" id="IPR003660">
    <property type="entry name" value="HAMP_dom"/>
</dbReference>
<dbReference type="CDD" id="cd12107">
    <property type="entry name" value="Hemerythrin"/>
    <property type="match status" value="1"/>
</dbReference>
<evidence type="ECO:0000256" key="6">
    <source>
        <dbReference type="PROSITE-ProRule" id="PRU00284"/>
    </source>
</evidence>
<dbReference type="Pfam" id="PF00672">
    <property type="entry name" value="HAMP"/>
    <property type="match status" value="1"/>
</dbReference>
<dbReference type="HOGENOM" id="CLU_013775_0_0_5"/>
<dbReference type="Gene3D" id="6.10.340.10">
    <property type="match status" value="1"/>
</dbReference>
<dbReference type="PANTHER" id="PTHR32089:SF112">
    <property type="entry name" value="LYSOZYME-LIKE PROTEIN-RELATED"/>
    <property type="match status" value="1"/>
</dbReference>
<evidence type="ECO:0000259" key="9">
    <source>
        <dbReference type="PROSITE" id="PS50111"/>
    </source>
</evidence>
<keyword evidence="8" id="KW-0472">Membrane</keyword>
<keyword evidence="7" id="KW-0175">Coiled coil</keyword>
<evidence type="ECO:0000313" key="12">
    <source>
        <dbReference type="Proteomes" id="UP000002586"/>
    </source>
</evidence>
<dbReference type="SUPFAM" id="SSF158472">
    <property type="entry name" value="HAMP domain-like"/>
    <property type="match status" value="1"/>
</dbReference>
<dbReference type="InterPro" id="IPR012312">
    <property type="entry name" value="Hemerythrin-like"/>
</dbReference>
<organism evidence="11 12">
    <name type="scientific">Magnetococcus marinus (strain ATCC BAA-1437 / JCM 17883 / MC-1)</name>
    <dbReference type="NCBI Taxonomy" id="156889"/>
    <lineage>
        <taxon>Bacteria</taxon>
        <taxon>Pseudomonadati</taxon>
        <taxon>Pseudomonadota</taxon>
        <taxon>Magnetococcia</taxon>
        <taxon>Magnetococcales</taxon>
        <taxon>Magnetococcaceae</taxon>
        <taxon>Magnetococcus</taxon>
    </lineage>
</organism>
<keyword evidence="2" id="KW-0479">Metal-binding</keyword>
<protein>
    <submittedName>
        <fullName evidence="11">Methyl-accepting chemotaxis sensory transducer</fullName>
    </submittedName>
</protein>
<dbReference type="PROSITE" id="PS50111">
    <property type="entry name" value="CHEMOTAXIS_TRANSDUC_2"/>
    <property type="match status" value="1"/>
</dbReference>
<evidence type="ECO:0000256" key="2">
    <source>
        <dbReference type="ARBA" id="ARBA00022723"/>
    </source>
</evidence>
<evidence type="ECO:0000259" key="10">
    <source>
        <dbReference type="PROSITE" id="PS50885"/>
    </source>
</evidence>
<evidence type="ECO:0000256" key="8">
    <source>
        <dbReference type="SAM" id="Phobius"/>
    </source>
</evidence>
<dbReference type="OrthoDB" id="9814202at2"/>